<comment type="caution">
    <text evidence="1">The sequence shown here is derived from an EMBL/GenBank/DDBJ whole genome shotgun (WGS) entry which is preliminary data.</text>
</comment>
<sequence>MGQTGFFGLWGARVGNCGREFAEGFALRPLQACAQNRASIQPHQPYLPPRQVRPLCIFLIPSYLTNQWQFVGSMRRPCAKPAQNTCIGMDWLSVVKSTGHLAFWMQVLGHTFTMRHV</sequence>
<accession>A0AA36J4B5</accession>
<organism evidence="1 2">
    <name type="scientific">Effrenium voratum</name>
    <dbReference type="NCBI Taxonomy" id="2562239"/>
    <lineage>
        <taxon>Eukaryota</taxon>
        <taxon>Sar</taxon>
        <taxon>Alveolata</taxon>
        <taxon>Dinophyceae</taxon>
        <taxon>Suessiales</taxon>
        <taxon>Symbiodiniaceae</taxon>
        <taxon>Effrenium</taxon>
    </lineage>
</organism>
<evidence type="ECO:0000313" key="1">
    <source>
        <dbReference type="EMBL" id="CAJ1398310.1"/>
    </source>
</evidence>
<reference evidence="1" key="1">
    <citation type="submission" date="2023-08" db="EMBL/GenBank/DDBJ databases">
        <authorList>
            <person name="Chen Y."/>
            <person name="Shah S."/>
            <person name="Dougan E. K."/>
            <person name="Thang M."/>
            <person name="Chan C."/>
        </authorList>
    </citation>
    <scope>NUCLEOTIDE SEQUENCE</scope>
</reference>
<name>A0AA36J4B5_9DINO</name>
<dbReference type="Proteomes" id="UP001178507">
    <property type="component" value="Unassembled WGS sequence"/>
</dbReference>
<keyword evidence="2" id="KW-1185">Reference proteome</keyword>
<gene>
    <name evidence="1" type="ORF">EVOR1521_LOCUS22129</name>
</gene>
<dbReference type="AlphaFoldDB" id="A0AA36J4B5"/>
<proteinExistence type="predicted"/>
<dbReference type="EMBL" id="CAUJNA010003295">
    <property type="protein sequence ID" value="CAJ1398310.1"/>
    <property type="molecule type" value="Genomic_DNA"/>
</dbReference>
<evidence type="ECO:0000313" key="2">
    <source>
        <dbReference type="Proteomes" id="UP001178507"/>
    </source>
</evidence>
<protein>
    <submittedName>
        <fullName evidence="1">Uncharacterized protein</fullName>
    </submittedName>
</protein>